<feature type="transmembrane region" description="Helical" evidence="8">
    <location>
        <begin position="50"/>
        <end position="75"/>
    </location>
</feature>
<dbReference type="Pfam" id="PF01252">
    <property type="entry name" value="Peptidase_A8"/>
    <property type="match status" value="1"/>
</dbReference>
<keyword evidence="6 8" id="KW-0472">Membrane</keyword>
<dbReference type="NCBIfam" id="TIGR00077">
    <property type="entry name" value="lspA"/>
    <property type="match status" value="1"/>
</dbReference>
<proteinExistence type="inferred from homology"/>
<dbReference type="GO" id="GO:0016020">
    <property type="term" value="C:membrane"/>
    <property type="evidence" value="ECO:0007669"/>
    <property type="project" value="InterPro"/>
</dbReference>
<accession>A0A645AW83</accession>
<dbReference type="EC" id="3.4.23.36" evidence="9"/>
<evidence type="ECO:0000256" key="3">
    <source>
        <dbReference type="ARBA" id="ARBA00022692"/>
    </source>
</evidence>
<keyword evidence="3 8" id="KW-0812">Transmembrane</keyword>
<protein>
    <submittedName>
        <fullName evidence="9">Lipoprotein signal peptidase</fullName>
        <ecNumber evidence="9">3.4.23.36</ecNumber>
    </submittedName>
</protein>
<feature type="compositionally biased region" description="Basic and acidic residues" evidence="7">
    <location>
        <begin position="153"/>
        <end position="166"/>
    </location>
</feature>
<dbReference type="PANTHER" id="PTHR33695:SF1">
    <property type="entry name" value="LIPOPROTEIN SIGNAL PEPTIDASE"/>
    <property type="match status" value="1"/>
</dbReference>
<keyword evidence="2" id="KW-0645">Protease</keyword>
<dbReference type="PRINTS" id="PR00781">
    <property type="entry name" value="LIPOSIGPTASE"/>
</dbReference>
<keyword evidence="1" id="KW-1003">Cell membrane</keyword>
<evidence type="ECO:0000256" key="2">
    <source>
        <dbReference type="ARBA" id="ARBA00022670"/>
    </source>
</evidence>
<feature type="transmembrane region" description="Helical" evidence="8">
    <location>
        <begin position="87"/>
        <end position="104"/>
    </location>
</feature>
<dbReference type="AlphaFoldDB" id="A0A645AW83"/>
<keyword evidence="9" id="KW-0449">Lipoprotein</keyword>
<evidence type="ECO:0000256" key="4">
    <source>
        <dbReference type="ARBA" id="ARBA00022801"/>
    </source>
</evidence>
<organism evidence="9">
    <name type="scientific">bioreactor metagenome</name>
    <dbReference type="NCBI Taxonomy" id="1076179"/>
    <lineage>
        <taxon>unclassified sequences</taxon>
        <taxon>metagenomes</taxon>
        <taxon>ecological metagenomes</taxon>
    </lineage>
</organism>
<dbReference type="GO" id="GO:0006508">
    <property type="term" value="P:proteolysis"/>
    <property type="evidence" value="ECO:0007669"/>
    <property type="project" value="UniProtKB-KW"/>
</dbReference>
<evidence type="ECO:0000256" key="1">
    <source>
        <dbReference type="ARBA" id="ARBA00022475"/>
    </source>
</evidence>
<keyword evidence="5 8" id="KW-1133">Transmembrane helix</keyword>
<evidence type="ECO:0000313" key="9">
    <source>
        <dbReference type="EMBL" id="MPM57420.1"/>
    </source>
</evidence>
<evidence type="ECO:0000256" key="7">
    <source>
        <dbReference type="SAM" id="MobiDB-lite"/>
    </source>
</evidence>
<comment type="caution">
    <text evidence="9">The sequence shown here is derived from an EMBL/GenBank/DDBJ whole genome shotgun (WGS) entry which is preliminary data.</text>
</comment>
<gene>
    <name evidence="9" type="primary">lspA_30</name>
    <name evidence="9" type="ORF">SDC9_104242</name>
</gene>
<name>A0A645AW83_9ZZZZ</name>
<evidence type="ECO:0000256" key="8">
    <source>
        <dbReference type="SAM" id="Phobius"/>
    </source>
</evidence>
<feature type="transmembrane region" description="Helical" evidence="8">
    <location>
        <begin position="124"/>
        <end position="148"/>
    </location>
</feature>
<dbReference type="EMBL" id="VSSQ01016258">
    <property type="protein sequence ID" value="MPM57420.1"/>
    <property type="molecule type" value="Genomic_DNA"/>
</dbReference>
<sequence length="176" mass="19697">MIISVIVAAVLVIIDQIAKYMALTKLKPIGNITFIKGFMDFTFVENRGAAFGILNGQTWLLLLLAIAICVILIVVIRKLPHTRDYDYLRASFVLILAGAVGNIIDRVARGYVTDFFEFTFFSFPVFNMADIYVVVGTIAMAFIVLFVIKEEKDVKEKDNMKDKSETENGGIEDADK</sequence>
<reference evidence="9" key="1">
    <citation type="submission" date="2019-08" db="EMBL/GenBank/DDBJ databases">
        <authorList>
            <person name="Kucharzyk K."/>
            <person name="Murdoch R.W."/>
            <person name="Higgins S."/>
            <person name="Loffler F."/>
        </authorList>
    </citation>
    <scope>NUCLEOTIDE SEQUENCE</scope>
</reference>
<dbReference type="PROSITE" id="PS00855">
    <property type="entry name" value="SPASE_II"/>
    <property type="match status" value="1"/>
</dbReference>
<dbReference type="InterPro" id="IPR001872">
    <property type="entry name" value="Peptidase_A8"/>
</dbReference>
<dbReference type="HAMAP" id="MF_00161">
    <property type="entry name" value="LspA"/>
    <property type="match status" value="1"/>
</dbReference>
<feature type="region of interest" description="Disordered" evidence="7">
    <location>
        <begin position="153"/>
        <end position="176"/>
    </location>
</feature>
<dbReference type="GO" id="GO:0004190">
    <property type="term" value="F:aspartic-type endopeptidase activity"/>
    <property type="evidence" value="ECO:0007669"/>
    <property type="project" value="UniProtKB-EC"/>
</dbReference>
<keyword evidence="4 9" id="KW-0378">Hydrolase</keyword>
<evidence type="ECO:0000256" key="6">
    <source>
        <dbReference type="ARBA" id="ARBA00023136"/>
    </source>
</evidence>
<evidence type="ECO:0000256" key="5">
    <source>
        <dbReference type="ARBA" id="ARBA00022989"/>
    </source>
</evidence>
<dbReference type="PANTHER" id="PTHR33695">
    <property type="entry name" value="LIPOPROTEIN SIGNAL PEPTIDASE"/>
    <property type="match status" value="1"/>
</dbReference>